<dbReference type="SUPFAM" id="SSF51556">
    <property type="entry name" value="Metallo-dependent hydrolases"/>
    <property type="match status" value="1"/>
</dbReference>
<dbReference type="RefSeq" id="WP_310305313.1">
    <property type="nucleotide sequence ID" value="NZ_BAAAPS010000005.1"/>
</dbReference>
<proteinExistence type="inferred from homology"/>
<sequence>MADLTDTTPAQTAHPDWLDRLPEQVVDPHLHQWDPLTTTREVSREARLFRPFQRVPRRLNRLLPRADREFVGDAHHVLKPYLPHLYAEDAGVLPVGTVVHIEAVWPHEPHLESVGETRWLATLPFGSSGLPRLGGIVVHVDPRWSDAGAVLDAHAEASDKVRGVRFSAAHHPDPAVRDFSDTPAVWSEPGFLDGFAALAERGLSFELWGYAHQLPEALGLVERYPETTFVLDHFATPVGVLGPRGRHTGRYPHQVRDMLASWREDVSALAAHPNVVAKMSGLGMPVLGGDLRAAAVDLADLPRERRLVDAVAPLVQHVHASFGRERTMWASNFPMDKPTLTLPATLGILVEVLGDEADLTALTRDVASRVYRL</sequence>
<evidence type="ECO:0000256" key="1">
    <source>
        <dbReference type="ARBA" id="ARBA00038310"/>
    </source>
</evidence>
<comment type="similarity">
    <text evidence="1">Belongs to the metallo-dependent hydrolases superfamily.</text>
</comment>
<dbReference type="InterPro" id="IPR052350">
    <property type="entry name" value="Metallo-dep_Lactonases"/>
</dbReference>
<evidence type="ECO:0000259" key="2">
    <source>
        <dbReference type="Pfam" id="PF04909"/>
    </source>
</evidence>
<dbReference type="Proteomes" id="UP001183648">
    <property type="component" value="Unassembled WGS sequence"/>
</dbReference>
<gene>
    <name evidence="3" type="ORF">J2S63_003649</name>
</gene>
<dbReference type="PANTHER" id="PTHR43569:SF1">
    <property type="entry name" value="BLL3371 PROTEIN"/>
    <property type="match status" value="1"/>
</dbReference>
<name>A0ABU2C0C7_9ACTN</name>
<dbReference type="EMBL" id="JAVDYG010000001">
    <property type="protein sequence ID" value="MDR7364096.1"/>
    <property type="molecule type" value="Genomic_DNA"/>
</dbReference>
<dbReference type="Gene3D" id="3.20.20.140">
    <property type="entry name" value="Metal-dependent hydrolases"/>
    <property type="match status" value="1"/>
</dbReference>
<dbReference type="GO" id="GO:0016787">
    <property type="term" value="F:hydrolase activity"/>
    <property type="evidence" value="ECO:0007669"/>
    <property type="project" value="UniProtKB-KW"/>
</dbReference>
<dbReference type="Pfam" id="PF04909">
    <property type="entry name" value="Amidohydro_2"/>
    <property type="match status" value="1"/>
</dbReference>
<reference evidence="3 4" key="1">
    <citation type="submission" date="2023-07" db="EMBL/GenBank/DDBJ databases">
        <title>Sequencing the genomes of 1000 actinobacteria strains.</title>
        <authorList>
            <person name="Klenk H.-P."/>
        </authorList>
    </citation>
    <scope>NUCLEOTIDE SEQUENCE [LARGE SCALE GENOMIC DNA]</scope>
    <source>
        <strain evidence="3 4">DSM 19426</strain>
    </source>
</reference>
<evidence type="ECO:0000313" key="4">
    <source>
        <dbReference type="Proteomes" id="UP001183648"/>
    </source>
</evidence>
<keyword evidence="3" id="KW-0378">Hydrolase</keyword>
<comment type="caution">
    <text evidence="3">The sequence shown here is derived from an EMBL/GenBank/DDBJ whole genome shotgun (WGS) entry which is preliminary data.</text>
</comment>
<feature type="domain" description="Amidohydrolase-related" evidence="2">
    <location>
        <begin position="136"/>
        <end position="373"/>
    </location>
</feature>
<dbReference type="InterPro" id="IPR006680">
    <property type="entry name" value="Amidohydro-rel"/>
</dbReference>
<keyword evidence="4" id="KW-1185">Reference proteome</keyword>
<accession>A0ABU2C0C7</accession>
<dbReference type="PANTHER" id="PTHR43569">
    <property type="entry name" value="AMIDOHYDROLASE"/>
    <property type="match status" value="1"/>
</dbReference>
<evidence type="ECO:0000313" key="3">
    <source>
        <dbReference type="EMBL" id="MDR7364096.1"/>
    </source>
</evidence>
<protein>
    <submittedName>
        <fullName evidence="3">TIM-barrel fold metal-dependent hydrolase</fullName>
    </submittedName>
</protein>
<dbReference type="InterPro" id="IPR032466">
    <property type="entry name" value="Metal_Hydrolase"/>
</dbReference>
<organism evidence="3 4">
    <name type="scientific">Nocardioides marmoribigeumensis</name>
    <dbReference type="NCBI Taxonomy" id="433649"/>
    <lineage>
        <taxon>Bacteria</taxon>
        <taxon>Bacillati</taxon>
        <taxon>Actinomycetota</taxon>
        <taxon>Actinomycetes</taxon>
        <taxon>Propionibacteriales</taxon>
        <taxon>Nocardioidaceae</taxon>
        <taxon>Nocardioides</taxon>
    </lineage>
</organism>